<keyword evidence="3" id="KW-0347">Helicase</keyword>
<sequence length="457" mass="49116">MIMFNQDVIEAAGKVAGAAQNDFFKITGNGAVIVSAVAGAGKSYFVTDTVKKCRALGLRVAVGAPTNEQVFSLVRSIADSDPGRVAYIHGEKVIPPLGILRPNVAIISPAYQATGETVLVGTIHKLASAINPQSGFIPALGQFDALIIDESFQATSANYFAVAGIAPRHLCVGDSGQILPFTTVEAGLQWKGLAEDPLQTAVGVLRLNHPNTPLHRFPITRRLDSRGALIARNFYSHDHHFEAAVADGVRTMKLGPATAVSSREKALDKALSTAAQSGWAYLEQPAFQTLILDPVTGQLITDLICRLMHRTCTLTCERNQKGAPLDAERIAVVVSHNDQKDMVRGMLNDVGLAGVVVNTANKLQGLEFDVVVCWHPMAGLDEPDKFHLEAGRLCVMCTRHRHACFVVGRRGDRELVEGLPPATPAYPGSAPDDDDILRGWEVHQGVFSALTPYLVQI</sequence>
<keyword evidence="4" id="KW-0067">ATP-binding</keyword>
<protein>
    <submittedName>
        <fullName evidence="6">AAA family ATPase</fullName>
    </submittedName>
</protein>
<evidence type="ECO:0000313" key="6">
    <source>
        <dbReference type="EMBL" id="QWV93422.1"/>
    </source>
</evidence>
<dbReference type="EMBL" id="CP076723">
    <property type="protein sequence ID" value="QWV93422.1"/>
    <property type="molecule type" value="Genomic_DNA"/>
</dbReference>
<evidence type="ECO:0000256" key="3">
    <source>
        <dbReference type="ARBA" id="ARBA00022806"/>
    </source>
</evidence>
<reference evidence="6 7" key="1">
    <citation type="submission" date="2021-06" db="EMBL/GenBank/DDBJ databases">
        <title>Gemonas diversity in paddy soil.</title>
        <authorList>
            <person name="Liu G."/>
        </authorList>
    </citation>
    <scope>NUCLEOTIDE SEQUENCE [LARGE SCALE GENOMIC DNA]</scope>
    <source>
        <strain evidence="6 7">RG10</strain>
    </source>
</reference>
<evidence type="ECO:0000313" key="7">
    <source>
        <dbReference type="Proteomes" id="UP000683557"/>
    </source>
</evidence>
<keyword evidence="2" id="KW-0378">Hydrolase</keyword>
<evidence type="ECO:0000256" key="2">
    <source>
        <dbReference type="ARBA" id="ARBA00022801"/>
    </source>
</evidence>
<organism evidence="6 7">
    <name type="scientific">Geomonas oryzisoli</name>
    <dbReference type="NCBI Taxonomy" id="2847992"/>
    <lineage>
        <taxon>Bacteria</taxon>
        <taxon>Pseudomonadati</taxon>
        <taxon>Thermodesulfobacteriota</taxon>
        <taxon>Desulfuromonadia</taxon>
        <taxon>Geobacterales</taxon>
        <taxon>Geobacteraceae</taxon>
        <taxon>Geomonas</taxon>
    </lineage>
</organism>
<name>A0ABX8J7V5_9BACT</name>
<evidence type="ECO:0000256" key="1">
    <source>
        <dbReference type="ARBA" id="ARBA00022741"/>
    </source>
</evidence>
<accession>A0ABX8J7V5</accession>
<evidence type="ECO:0000256" key="4">
    <source>
        <dbReference type="ARBA" id="ARBA00022840"/>
    </source>
</evidence>
<keyword evidence="1" id="KW-0547">Nucleotide-binding</keyword>
<proteinExistence type="predicted"/>
<evidence type="ECO:0000259" key="5">
    <source>
        <dbReference type="Pfam" id="PF13087"/>
    </source>
</evidence>
<dbReference type="Proteomes" id="UP000683557">
    <property type="component" value="Chromosome"/>
</dbReference>
<gene>
    <name evidence="6" type="ORF">KP004_20035</name>
</gene>
<feature type="domain" description="DNA2/NAM7 helicase-like C-terminal" evidence="5">
    <location>
        <begin position="320"/>
        <end position="409"/>
    </location>
</feature>
<keyword evidence="7" id="KW-1185">Reference proteome</keyword>
<dbReference type="InterPro" id="IPR041679">
    <property type="entry name" value="DNA2/NAM7-like_C"/>
</dbReference>
<dbReference type="PANTHER" id="PTHR43788:SF8">
    <property type="entry name" value="DNA-BINDING PROTEIN SMUBP-2"/>
    <property type="match status" value="1"/>
</dbReference>
<dbReference type="PANTHER" id="PTHR43788">
    <property type="entry name" value="DNA2/NAM7 HELICASE FAMILY MEMBER"/>
    <property type="match status" value="1"/>
</dbReference>
<dbReference type="InterPro" id="IPR050534">
    <property type="entry name" value="Coronavir_polyprotein_1ab"/>
</dbReference>
<dbReference type="RefSeq" id="WP_216800139.1">
    <property type="nucleotide sequence ID" value="NZ_CP076723.1"/>
</dbReference>
<dbReference type="Pfam" id="PF13087">
    <property type="entry name" value="AAA_12"/>
    <property type="match status" value="1"/>
</dbReference>